<accession>A0ABV7NZX0</accession>
<comment type="caution">
    <text evidence="3">The sequence shown here is derived from an EMBL/GenBank/DDBJ whole genome shotgun (WGS) entry which is preliminary data.</text>
</comment>
<proteinExistence type="predicted"/>
<dbReference type="EMBL" id="JBHRWK010000034">
    <property type="protein sequence ID" value="MFC3452254.1"/>
    <property type="molecule type" value="Genomic_DNA"/>
</dbReference>
<feature type="chain" id="PRO_5046044949" evidence="2">
    <location>
        <begin position="22"/>
        <end position="193"/>
    </location>
</feature>
<dbReference type="PROSITE" id="PS51257">
    <property type="entry name" value="PROKAR_LIPOPROTEIN"/>
    <property type="match status" value="1"/>
</dbReference>
<dbReference type="RefSeq" id="WP_378241041.1">
    <property type="nucleotide sequence ID" value="NZ_JBHRWK010000034.1"/>
</dbReference>
<gene>
    <name evidence="3" type="ORF">ACFOSH_22695</name>
</gene>
<keyword evidence="2" id="KW-0732">Signal</keyword>
<evidence type="ECO:0000256" key="2">
    <source>
        <dbReference type="SAM" id="SignalP"/>
    </source>
</evidence>
<evidence type="ECO:0000256" key="1">
    <source>
        <dbReference type="SAM" id="MobiDB-lite"/>
    </source>
</evidence>
<protein>
    <submittedName>
        <fullName evidence="3">DUF3558 domain-containing protein</fullName>
    </submittedName>
</protein>
<organism evidence="3 4">
    <name type="scientific">Amycolatopsis speibonae</name>
    <dbReference type="NCBI Taxonomy" id="1450224"/>
    <lineage>
        <taxon>Bacteria</taxon>
        <taxon>Bacillati</taxon>
        <taxon>Actinomycetota</taxon>
        <taxon>Actinomycetes</taxon>
        <taxon>Pseudonocardiales</taxon>
        <taxon>Pseudonocardiaceae</taxon>
        <taxon>Amycolatopsis</taxon>
    </lineage>
</organism>
<dbReference type="Proteomes" id="UP001595645">
    <property type="component" value="Unassembled WGS sequence"/>
</dbReference>
<feature type="compositionally biased region" description="Low complexity" evidence="1">
    <location>
        <begin position="29"/>
        <end position="50"/>
    </location>
</feature>
<reference evidence="4" key="1">
    <citation type="journal article" date="2019" name="Int. J. Syst. Evol. Microbiol.">
        <title>The Global Catalogue of Microorganisms (GCM) 10K type strain sequencing project: providing services to taxonomists for standard genome sequencing and annotation.</title>
        <authorList>
            <consortium name="The Broad Institute Genomics Platform"/>
            <consortium name="The Broad Institute Genome Sequencing Center for Infectious Disease"/>
            <person name="Wu L."/>
            <person name="Ma J."/>
        </authorList>
    </citation>
    <scope>NUCLEOTIDE SEQUENCE [LARGE SCALE GENOMIC DNA]</scope>
    <source>
        <strain evidence="4">CGMCC 4.7676</strain>
    </source>
</reference>
<feature type="signal peptide" evidence="2">
    <location>
        <begin position="1"/>
        <end position="21"/>
    </location>
</feature>
<feature type="region of interest" description="Disordered" evidence="1">
    <location>
        <begin position="24"/>
        <end position="53"/>
    </location>
</feature>
<sequence>MRISRAIILFAAVIATLSACSSGEKTDNAAKPSSQAPASSAAPSSSAAPTGGAGAKEPCALVPAEAVSKAINIQGVTSAPGPVQDNAANGGKARSCVYSANGKELGALAVTRFEGNKIKSAEMIAALKKAKSNAKDVAGLGEGAIYYTDQNKTATLAAAEVVNNVPTLVNYTGPIKMTQEMMVPLVKTAVDAN</sequence>
<keyword evidence="4" id="KW-1185">Reference proteome</keyword>
<name>A0ABV7NZX0_9PSEU</name>
<evidence type="ECO:0000313" key="4">
    <source>
        <dbReference type="Proteomes" id="UP001595645"/>
    </source>
</evidence>
<evidence type="ECO:0000313" key="3">
    <source>
        <dbReference type="EMBL" id="MFC3452254.1"/>
    </source>
</evidence>